<dbReference type="InterPro" id="IPR020103">
    <property type="entry name" value="PsdUridine_synth_cat_dom_sf"/>
</dbReference>
<geneLocation type="plasmid" evidence="7 8">
    <name>13</name>
</geneLocation>
<dbReference type="InterPro" id="IPR002501">
    <property type="entry name" value="PsdUridine_synth_N"/>
</dbReference>
<dbReference type="Gene3D" id="3.30.2350.10">
    <property type="entry name" value="Pseudouridine synthase"/>
    <property type="match status" value="1"/>
</dbReference>
<dbReference type="GO" id="GO:0003723">
    <property type="term" value="F:RNA binding"/>
    <property type="evidence" value="ECO:0007669"/>
    <property type="project" value="InterPro"/>
</dbReference>
<dbReference type="NCBIfam" id="TIGR00431">
    <property type="entry name" value="TruB"/>
    <property type="match status" value="1"/>
</dbReference>
<evidence type="ECO:0000256" key="4">
    <source>
        <dbReference type="ARBA" id="ARBA00022694"/>
    </source>
</evidence>
<dbReference type="GO" id="GO:1990481">
    <property type="term" value="P:mRNA pseudouridine synthesis"/>
    <property type="evidence" value="ECO:0007669"/>
    <property type="project" value="TreeGrafter"/>
</dbReference>
<dbReference type="Pfam" id="PF01509">
    <property type="entry name" value="TruB_N"/>
    <property type="match status" value="1"/>
</dbReference>
<comment type="catalytic activity">
    <reaction evidence="1">
        <text>uridine(55) in tRNA = pseudouridine(55) in tRNA</text>
        <dbReference type="Rhea" id="RHEA:42532"/>
        <dbReference type="Rhea" id="RHEA-COMP:10101"/>
        <dbReference type="Rhea" id="RHEA-COMP:10102"/>
        <dbReference type="ChEBI" id="CHEBI:65314"/>
        <dbReference type="ChEBI" id="CHEBI:65315"/>
        <dbReference type="EC" id="5.4.99.25"/>
    </reaction>
</comment>
<comment type="similarity">
    <text evidence="2">Belongs to the pseudouridine synthase TruB family. Type 1 subfamily.</text>
</comment>
<keyword evidence="4" id="KW-0819">tRNA processing</keyword>
<name>A0A449AHS0_9BACT</name>
<dbReference type="PANTHER" id="PTHR13767:SF2">
    <property type="entry name" value="PSEUDOURIDYLATE SYNTHASE TRUB1"/>
    <property type="match status" value="1"/>
</dbReference>
<dbReference type="EC" id="5.4.99.25" evidence="3"/>
<dbReference type="Proteomes" id="UP000289506">
    <property type="component" value="Plasmid 13"/>
</dbReference>
<reference evidence="7 8" key="1">
    <citation type="submission" date="2019-01" db="EMBL/GenBank/DDBJ databases">
        <authorList>
            <consortium name="Pathogen Informatics"/>
        </authorList>
    </citation>
    <scope>NUCLEOTIDE SEQUENCE [LARGE SCALE GENOMIC DNA]</scope>
    <source>
        <strain evidence="7 8">NCTC10142</strain>
        <plasmid evidence="8">13</plasmid>
    </source>
</reference>
<dbReference type="GO" id="GO:0006400">
    <property type="term" value="P:tRNA modification"/>
    <property type="evidence" value="ECO:0007669"/>
    <property type="project" value="TreeGrafter"/>
</dbReference>
<keyword evidence="7" id="KW-0614">Plasmid</keyword>
<feature type="domain" description="Pseudouridine synthase II N-terminal" evidence="6">
    <location>
        <begin position="24"/>
        <end position="168"/>
    </location>
</feature>
<evidence type="ECO:0000256" key="1">
    <source>
        <dbReference type="ARBA" id="ARBA00000385"/>
    </source>
</evidence>
<dbReference type="SUPFAM" id="SSF55120">
    <property type="entry name" value="Pseudouridine synthase"/>
    <property type="match status" value="1"/>
</dbReference>
<dbReference type="GO" id="GO:0160148">
    <property type="term" value="F:tRNA pseudouridine(55) synthase activity"/>
    <property type="evidence" value="ECO:0007669"/>
    <property type="project" value="UniProtKB-EC"/>
</dbReference>
<dbReference type="EMBL" id="LR214986">
    <property type="protein sequence ID" value="VEU64547.1"/>
    <property type="molecule type" value="Genomic_DNA"/>
</dbReference>
<sequence length="280" mass="32133">MFFKFYKQIGDFSNKTIRNLAKDLNVLKIGHTGILDPLAEGLIIFATDDDTKLFEYLKNTKKTYIATARLFLQSDTLDVTGNVEELKKKNITRLELINAINQISKTKSQVPPIYSAKKINGKKAYEYARENKIIEIKQQSINIDYIELIDFIGDTFKIRTTVSSGTYIRTLLLDIAKLLGTCCVMTSLKRIAIGEVELDSLKPGEYSKIKMESLFDIPKYYANQAELKELSFGRKILVNLSYETLFIINSSTNEIASVGEIQNNYFYPKKVFNRRLIWKN</sequence>
<organism evidence="7 8">
    <name type="scientific">Mycoplasmopsis cynos</name>
    <dbReference type="NCBI Taxonomy" id="171284"/>
    <lineage>
        <taxon>Bacteria</taxon>
        <taxon>Bacillati</taxon>
        <taxon>Mycoplasmatota</taxon>
        <taxon>Mycoplasmoidales</taxon>
        <taxon>Metamycoplasmataceae</taxon>
        <taxon>Mycoplasmopsis</taxon>
    </lineage>
</organism>
<evidence type="ECO:0000313" key="7">
    <source>
        <dbReference type="EMBL" id="VEU64547.1"/>
    </source>
</evidence>
<gene>
    <name evidence="7" type="primary">truB</name>
    <name evidence="7" type="ORF">NCTC10142_00291</name>
</gene>
<protein>
    <recommendedName>
        <fullName evidence="3">tRNA pseudouridine(55) synthase</fullName>
        <ecNumber evidence="3">5.4.99.25</ecNumber>
    </recommendedName>
</protein>
<dbReference type="PANTHER" id="PTHR13767">
    <property type="entry name" value="TRNA-PSEUDOURIDINE SYNTHASE"/>
    <property type="match status" value="1"/>
</dbReference>
<evidence type="ECO:0000256" key="5">
    <source>
        <dbReference type="ARBA" id="ARBA00023235"/>
    </source>
</evidence>
<evidence type="ECO:0000313" key="8">
    <source>
        <dbReference type="Proteomes" id="UP000289506"/>
    </source>
</evidence>
<accession>A0A449AHS0</accession>
<dbReference type="InterPro" id="IPR014780">
    <property type="entry name" value="tRNA_psdUridine_synth_TruB"/>
</dbReference>
<keyword evidence="5 7" id="KW-0413">Isomerase</keyword>
<dbReference type="RefSeq" id="WP_129720488.1">
    <property type="nucleotide sequence ID" value="NZ_CP140753.1"/>
</dbReference>
<evidence type="ECO:0000256" key="3">
    <source>
        <dbReference type="ARBA" id="ARBA00012787"/>
    </source>
</evidence>
<dbReference type="AlphaFoldDB" id="A0A449AHS0"/>
<evidence type="ECO:0000259" key="6">
    <source>
        <dbReference type="Pfam" id="PF01509"/>
    </source>
</evidence>
<proteinExistence type="inferred from homology"/>
<evidence type="ECO:0000256" key="2">
    <source>
        <dbReference type="ARBA" id="ARBA00005642"/>
    </source>
</evidence>